<keyword evidence="2" id="KW-1185">Reference proteome</keyword>
<keyword evidence="1" id="KW-0347">Helicase</keyword>
<protein>
    <submittedName>
        <fullName evidence="1">Putative DEAD-box ATP-dependent RNA helicase 48-like protein</fullName>
    </submittedName>
</protein>
<reference evidence="1 2" key="1">
    <citation type="journal article" date="2018" name="Front. Plant Sci.">
        <title>Red Clover (Trifolium pratense) and Zigzag Clover (T. medium) - A Picture of Genomic Similarities and Differences.</title>
        <authorList>
            <person name="Dluhosova J."/>
            <person name="Istvanek J."/>
            <person name="Nedelnik J."/>
            <person name="Repkova J."/>
        </authorList>
    </citation>
    <scope>NUCLEOTIDE SEQUENCE [LARGE SCALE GENOMIC DNA]</scope>
    <source>
        <strain evidence="2">cv. 10/8</strain>
        <tissue evidence="1">Leaf</tissue>
    </source>
</reference>
<evidence type="ECO:0000313" key="1">
    <source>
        <dbReference type="EMBL" id="MCI58244.1"/>
    </source>
</evidence>
<dbReference type="AlphaFoldDB" id="A0A392TCE0"/>
<dbReference type="Gene3D" id="3.40.50.300">
    <property type="entry name" value="P-loop containing nucleotide triphosphate hydrolases"/>
    <property type="match status" value="1"/>
</dbReference>
<accession>A0A392TCE0</accession>
<keyword evidence="1" id="KW-0378">Hydrolase</keyword>
<dbReference type="GO" id="GO:0004386">
    <property type="term" value="F:helicase activity"/>
    <property type="evidence" value="ECO:0007669"/>
    <property type="project" value="UniProtKB-KW"/>
</dbReference>
<dbReference type="Proteomes" id="UP000265520">
    <property type="component" value="Unassembled WGS sequence"/>
</dbReference>
<comment type="caution">
    <text evidence="1">The sequence shown here is derived from an EMBL/GenBank/DDBJ whole genome shotgun (WGS) entry which is preliminary data.</text>
</comment>
<name>A0A392TCE0_9FABA</name>
<keyword evidence="1" id="KW-0547">Nucleotide-binding</keyword>
<dbReference type="InterPro" id="IPR027417">
    <property type="entry name" value="P-loop_NTPase"/>
</dbReference>
<dbReference type="EMBL" id="LXQA010543024">
    <property type="protein sequence ID" value="MCI58244.1"/>
    <property type="molecule type" value="Genomic_DNA"/>
</dbReference>
<evidence type="ECO:0000313" key="2">
    <source>
        <dbReference type="Proteomes" id="UP000265520"/>
    </source>
</evidence>
<proteinExistence type="predicted"/>
<feature type="non-terminal residue" evidence="1">
    <location>
        <position position="49"/>
    </location>
</feature>
<sequence length="49" mass="5247">MNSNTSHRAPPIYVLILCPTRELASQIAAEAKVLLKYHDGIGVQTLVGG</sequence>
<organism evidence="1 2">
    <name type="scientific">Trifolium medium</name>
    <dbReference type="NCBI Taxonomy" id="97028"/>
    <lineage>
        <taxon>Eukaryota</taxon>
        <taxon>Viridiplantae</taxon>
        <taxon>Streptophyta</taxon>
        <taxon>Embryophyta</taxon>
        <taxon>Tracheophyta</taxon>
        <taxon>Spermatophyta</taxon>
        <taxon>Magnoliopsida</taxon>
        <taxon>eudicotyledons</taxon>
        <taxon>Gunneridae</taxon>
        <taxon>Pentapetalae</taxon>
        <taxon>rosids</taxon>
        <taxon>fabids</taxon>
        <taxon>Fabales</taxon>
        <taxon>Fabaceae</taxon>
        <taxon>Papilionoideae</taxon>
        <taxon>50 kb inversion clade</taxon>
        <taxon>NPAAA clade</taxon>
        <taxon>Hologalegina</taxon>
        <taxon>IRL clade</taxon>
        <taxon>Trifolieae</taxon>
        <taxon>Trifolium</taxon>
    </lineage>
</organism>
<dbReference type="SUPFAM" id="SSF52540">
    <property type="entry name" value="P-loop containing nucleoside triphosphate hydrolases"/>
    <property type="match status" value="1"/>
</dbReference>
<keyword evidence="1" id="KW-0067">ATP-binding</keyword>